<dbReference type="InterPro" id="IPR029063">
    <property type="entry name" value="SAM-dependent_MTases_sf"/>
</dbReference>
<dbReference type="KEGG" id="pdl:Pyrde_0854"/>
<dbReference type="EMBL" id="CP013011">
    <property type="protein sequence ID" value="ALL00904.1"/>
    <property type="molecule type" value="Genomic_DNA"/>
</dbReference>
<evidence type="ECO:0000313" key="4">
    <source>
        <dbReference type="Proteomes" id="UP000196694"/>
    </source>
</evidence>
<dbReference type="OrthoDB" id="21408at2157"/>
<dbReference type="SUPFAM" id="SSF53335">
    <property type="entry name" value="S-adenosyl-L-methionine-dependent methyltransferases"/>
    <property type="match status" value="1"/>
</dbReference>
<dbReference type="AlphaFoldDB" id="A0A0P0N3R2"/>
<dbReference type="RefSeq" id="WP_055408537.1">
    <property type="nucleotide sequence ID" value="NZ_CP013011.1"/>
</dbReference>
<keyword evidence="4" id="KW-1185">Reference proteome</keyword>
<dbReference type="STRING" id="1273541.Pyrde_0854"/>
<proteinExistence type="predicted"/>
<dbReference type="Proteomes" id="UP000058613">
    <property type="component" value="Chromosome"/>
</dbReference>
<reference evidence="1 3" key="1">
    <citation type="submission" date="2015-10" db="EMBL/GenBank/DDBJ databases">
        <title>Complete genome sequence of hyperthermophilic archaeon Pyrodictium delaneyi Su06.</title>
        <authorList>
            <person name="Jung J.-H."/>
            <person name="Lin J."/>
            <person name="Holden J.F."/>
            <person name="Park C.-S."/>
        </authorList>
    </citation>
    <scope>NUCLEOTIDE SEQUENCE [LARGE SCALE GENOMIC DNA]</scope>
    <source>
        <strain evidence="1 3">Su06</strain>
    </source>
</reference>
<evidence type="ECO:0000313" key="1">
    <source>
        <dbReference type="EMBL" id="ALL00904.1"/>
    </source>
</evidence>
<dbReference type="EMBL" id="NCQP01000001">
    <property type="protein sequence ID" value="OWJ55478.1"/>
    <property type="molecule type" value="Genomic_DNA"/>
</dbReference>
<evidence type="ECO:0000313" key="3">
    <source>
        <dbReference type="Proteomes" id="UP000058613"/>
    </source>
</evidence>
<evidence type="ECO:0000313" key="2">
    <source>
        <dbReference type="EMBL" id="OWJ55478.1"/>
    </source>
</evidence>
<gene>
    <name evidence="2" type="ORF">Pdsh_01380</name>
    <name evidence="1" type="ORF">Pyrde_0854</name>
</gene>
<sequence length="374" mass="42373">MPALANPWRSIAVHRIGVYTEHGLSPSLVEEFMQAAREAGCRGIVDPFVGSGVVAVEAQKRCFSFLGVDADPWSLILVAAKTRPLDYDAVLNWTLERLGSVEELEPLVPSPRLERYHPREVLTALGRLRRLVEEAPRDWRPLLLAVLGRVAGEYSLLRRSPAPRFRRGTVEATRHDVYQGFAEALRGAVGDLRGHRFCGPVDLVWGDSTAWLPGRICGLLTSPPFANNLDYVRHTMLELLWAGLAHGSEDLGWLRGIQMPACEAAARAWKQETRHPWLRELASRIRGSRARGYRRFLLQYFHAMERHIELLAGRLEWQAWYTIGDSILGGAYIPVHEALARLAREYGLQAETKPLGERFRPGRRLYLLVLRSRR</sequence>
<dbReference type="Proteomes" id="UP000196694">
    <property type="component" value="Unassembled WGS sequence"/>
</dbReference>
<name>A0A0P0N3R2_9CREN</name>
<dbReference type="GeneID" id="26099193"/>
<protein>
    <submittedName>
        <fullName evidence="1">Uncharacterized protein</fullName>
    </submittedName>
</protein>
<accession>A0A0P0N3R2</accession>
<organism evidence="1 3">
    <name type="scientific">Pyrodictium delaneyi</name>
    <dbReference type="NCBI Taxonomy" id="1273541"/>
    <lineage>
        <taxon>Archaea</taxon>
        <taxon>Thermoproteota</taxon>
        <taxon>Thermoprotei</taxon>
        <taxon>Desulfurococcales</taxon>
        <taxon>Pyrodictiaceae</taxon>
        <taxon>Pyrodictium</taxon>
    </lineage>
</organism>
<reference evidence="2 4" key="2">
    <citation type="submission" date="2017-05" db="EMBL/GenBank/DDBJ databases">
        <title>The draft genome of the hyperthermophilic archaeon 'Pyrodictium delaneyi strain Hulk', an iron and nitrate reducer, reveals the capacity for sulfate reduction.</title>
        <authorList>
            <person name="Demey L.M."/>
            <person name="Miller C."/>
            <person name="Manzella M."/>
            <person name="Reguera G."/>
            <person name="Kashefi K."/>
        </authorList>
    </citation>
    <scope>NUCLEOTIDE SEQUENCE [LARGE SCALE GENOMIC DNA]</scope>
    <source>
        <strain evidence="2 4">Hulk</strain>
    </source>
</reference>